<proteinExistence type="predicted"/>
<protein>
    <submittedName>
        <fullName evidence="1">Uncharacterized protein</fullName>
    </submittedName>
</protein>
<dbReference type="OrthoDB" id="2516373at2759"/>
<dbReference type="Proteomes" id="UP000037035">
    <property type="component" value="Unassembled WGS sequence"/>
</dbReference>
<dbReference type="VEuPathDB" id="FungiDB:VP01_4133g3"/>
<comment type="caution">
    <text evidence="1">The sequence shown here is derived from an EMBL/GenBank/DDBJ whole genome shotgun (WGS) entry which is preliminary data.</text>
</comment>
<gene>
    <name evidence="1" type="ORF">VP01_4133g3</name>
</gene>
<evidence type="ECO:0000313" key="1">
    <source>
        <dbReference type="EMBL" id="KNZ51012.1"/>
    </source>
</evidence>
<keyword evidence="2" id="KW-1185">Reference proteome</keyword>
<accession>A0A0L6US00</accession>
<evidence type="ECO:0000313" key="2">
    <source>
        <dbReference type="Proteomes" id="UP000037035"/>
    </source>
</evidence>
<reference evidence="1 2" key="1">
    <citation type="submission" date="2015-08" db="EMBL/GenBank/DDBJ databases">
        <title>Next Generation Sequencing and Analysis of the Genome of Puccinia sorghi L Schw, the Causal Agent of Maize Common Rust.</title>
        <authorList>
            <person name="Rochi L."/>
            <person name="Burguener G."/>
            <person name="Darino M."/>
            <person name="Turjanski A."/>
            <person name="Kreff E."/>
            <person name="Dieguez M.J."/>
            <person name="Sacco F."/>
        </authorList>
    </citation>
    <scope>NUCLEOTIDE SEQUENCE [LARGE SCALE GENOMIC DNA]</scope>
    <source>
        <strain evidence="1 2">RO10H11247</strain>
    </source>
</reference>
<name>A0A0L6US00_9BASI</name>
<organism evidence="1 2">
    <name type="scientific">Puccinia sorghi</name>
    <dbReference type="NCBI Taxonomy" id="27349"/>
    <lineage>
        <taxon>Eukaryota</taxon>
        <taxon>Fungi</taxon>
        <taxon>Dikarya</taxon>
        <taxon>Basidiomycota</taxon>
        <taxon>Pucciniomycotina</taxon>
        <taxon>Pucciniomycetes</taxon>
        <taxon>Pucciniales</taxon>
        <taxon>Pucciniaceae</taxon>
        <taxon>Puccinia</taxon>
    </lineage>
</organism>
<dbReference type="AlphaFoldDB" id="A0A0L6US00"/>
<dbReference type="EMBL" id="LAVV01009206">
    <property type="protein sequence ID" value="KNZ51012.1"/>
    <property type="molecule type" value="Genomic_DNA"/>
</dbReference>
<sequence>MTSYLSLCGLEMSISTSDPSMTSIPPSSLNLFCSENYPKTIKTTLYPNNNMTLEFQELVANKCNKDFSKIGHMILDGTKSDPPRICWSGYILKNKRFPKASPPSLIKWISKISSSGHMKGGIIVWMDNLRVCHSKMLQHLTMIVLTQHEQGLRLHSSSLSGSLQSQLIYPSHLGQRDKCACVPGISLVSPPADIEFLTQRKESPAKAPTPTTNKLHHLHLNMENIQTECKNTWLSYQLPSTSATKSLRFCLKTISINSKCSNPSPLKTSNCLASTLESSASFTTMLVNTHHSKREVYN</sequence>